<dbReference type="InterPro" id="IPR025836">
    <property type="entry name" value="Zn_knuckle_CX2CX4HX4C"/>
</dbReference>
<dbReference type="SUPFAM" id="SSF56219">
    <property type="entry name" value="DNase I-like"/>
    <property type="match status" value="1"/>
</dbReference>
<dbReference type="GO" id="GO:0004523">
    <property type="term" value="F:RNA-DNA hybrid ribonuclease activity"/>
    <property type="evidence" value="ECO:0007669"/>
    <property type="project" value="InterPro"/>
</dbReference>
<dbReference type="Pfam" id="PF13456">
    <property type="entry name" value="RVT_3"/>
    <property type="match status" value="1"/>
</dbReference>
<dbReference type="Pfam" id="PF00078">
    <property type="entry name" value="RVT_1"/>
    <property type="match status" value="1"/>
</dbReference>
<dbReference type="PANTHER" id="PTHR33116">
    <property type="entry name" value="REVERSE TRANSCRIPTASE ZINC-BINDING DOMAIN-CONTAINING PROTEIN-RELATED-RELATED"/>
    <property type="match status" value="1"/>
</dbReference>
<dbReference type="PANTHER" id="PTHR33116:SF86">
    <property type="entry name" value="REVERSE TRANSCRIPTASE DOMAIN-CONTAINING PROTEIN"/>
    <property type="match status" value="1"/>
</dbReference>
<feature type="transmembrane region" description="Helical" evidence="1">
    <location>
        <begin position="1820"/>
        <end position="1843"/>
    </location>
</feature>
<dbReference type="InterPro" id="IPR036397">
    <property type="entry name" value="RNaseH_sf"/>
</dbReference>
<dbReference type="PROSITE" id="PS50878">
    <property type="entry name" value="RT_POL"/>
    <property type="match status" value="1"/>
</dbReference>
<dbReference type="InterPro" id="IPR002156">
    <property type="entry name" value="RNaseH_domain"/>
</dbReference>
<dbReference type="Gene3D" id="3.30.420.10">
    <property type="entry name" value="Ribonuclease H-like superfamily/Ribonuclease H"/>
    <property type="match status" value="1"/>
</dbReference>
<organism evidence="3 4">
    <name type="scientific">Cannabis sativa</name>
    <name type="common">Hemp</name>
    <name type="synonym">Marijuana</name>
    <dbReference type="NCBI Taxonomy" id="3483"/>
    <lineage>
        <taxon>Eukaryota</taxon>
        <taxon>Viridiplantae</taxon>
        <taxon>Streptophyta</taxon>
        <taxon>Embryophyta</taxon>
        <taxon>Tracheophyta</taxon>
        <taxon>Spermatophyta</taxon>
        <taxon>Magnoliopsida</taxon>
        <taxon>eudicotyledons</taxon>
        <taxon>Gunneridae</taxon>
        <taxon>Pentapetalae</taxon>
        <taxon>rosids</taxon>
        <taxon>fabids</taxon>
        <taxon>Rosales</taxon>
        <taxon>Cannabaceae</taxon>
        <taxon>Cannabis</taxon>
    </lineage>
</organism>
<keyword evidence="1" id="KW-1133">Transmembrane helix</keyword>
<keyword evidence="4" id="KW-1185">Reference proteome</keyword>
<reference evidence="3" key="1">
    <citation type="submission" date="2018-11" db="EMBL/GenBank/DDBJ databases">
        <authorList>
            <person name="Grassa J C."/>
        </authorList>
    </citation>
    <scope>NUCLEOTIDE SEQUENCE [LARGE SCALE GENOMIC DNA]</scope>
</reference>
<dbReference type="GO" id="GO:0003676">
    <property type="term" value="F:nucleic acid binding"/>
    <property type="evidence" value="ECO:0007669"/>
    <property type="project" value="InterPro"/>
</dbReference>
<reference evidence="3" key="2">
    <citation type="submission" date="2021-03" db="UniProtKB">
        <authorList>
            <consortium name="EnsemblPlants"/>
        </authorList>
    </citation>
    <scope>IDENTIFICATION</scope>
</reference>
<evidence type="ECO:0000313" key="4">
    <source>
        <dbReference type="Proteomes" id="UP000596661"/>
    </source>
</evidence>
<dbReference type="Pfam" id="PF13966">
    <property type="entry name" value="zf-RVT"/>
    <property type="match status" value="1"/>
</dbReference>
<name>A0A803QC75_CANSA</name>
<dbReference type="SUPFAM" id="SSF53098">
    <property type="entry name" value="Ribonuclease H-like"/>
    <property type="match status" value="1"/>
</dbReference>
<dbReference type="Pfam" id="PF14392">
    <property type="entry name" value="zf-CCHC_4"/>
    <property type="match status" value="1"/>
</dbReference>
<evidence type="ECO:0000313" key="3">
    <source>
        <dbReference type="EnsemblPlants" id="cds.evm.model.08.736"/>
    </source>
</evidence>
<evidence type="ECO:0000256" key="1">
    <source>
        <dbReference type="SAM" id="Phobius"/>
    </source>
</evidence>
<protein>
    <recommendedName>
        <fullName evidence="2">Reverse transcriptase domain-containing protein</fullName>
    </recommendedName>
</protein>
<dbReference type="InterPro" id="IPR026960">
    <property type="entry name" value="RVT-Znf"/>
</dbReference>
<evidence type="ECO:0000259" key="2">
    <source>
        <dbReference type="PROSITE" id="PS50878"/>
    </source>
</evidence>
<dbReference type="Pfam" id="PF20168">
    <property type="entry name" value="PDS5"/>
    <property type="match status" value="1"/>
</dbReference>
<sequence length="1926" mass="218116">MEPLSTDLNSTLSLTEEESSIVNLPDFPSHQPTSRSPHVLLARVLTGNTIYKPHFYEQMSSHWKGRFPAIITDYNSDIFHISFGCEGDKRRVLNKEPWHFQNHLIILYTPGVLQNVTKEDMIFTSFWVQIYRLPFLSKTKALAEALGNIIGEFIEVFEDSTNEGWGPFLRVRVKLSVAKPLPRGQMIKLPKVKDEFWIDYRYERIPEFCFECGCLGHPFEQCIAFMERIDSGNDDDLPYGPWLKGARLPANNYDRYRTDFSKGNVWPLTTRLARRALTATLPTLSSRSSPAPAFLFEGESSTPMQPLQTPSHSSVRPNLISPSTNPTIISHSAPPTTTHPLNPPTITPVHCRPASSNFSNGLEVARIGLSGGIMLLWSDEIDVTLLNMGPTFFDCYMKFDGSPSFHFTGFYGAPDLASKSASWTLFQRFGDVAPLLPWLAIGDFNEILSNNDKSGGSLRRESHMDAFRTSLDKCFLQEVPYNGDPFTWTKNRATPHGLKERLDWCFINNKWSSHFHLPTVDHLDYFSSDHRALAVSFSFLSQTETPARSKSRFRFEKLWLADPESAEIIMKSWNSSFISDPITTVLDNLSTCATNLQSWHIGKYGKMKKNINSLQSKVADLNNSNSSSSDHYQELHNAETVLEDLLEQEEVYWQQRSRVDWLSCGDRNTKFFHAKASSRKSNNKIKFLHNSLGQKVYSKGDIAAVVQAFYSDLFSSASVDEEALNSTLSCIPTTVSAELNASLVKPFTPDEVYTALHSMGPDKSPGIDGMSAMFYQKNWTIVGDLVTKVVLSILNDNADPTALNKTLITLIPKVKKPQHIQEYRPISLCNVISKLVTKVLVSRFKLALPLVISEEQSAFLPNRLITDNVLVAFELVHAIKNKTAGRNGVASFKLDMSKAFDRVEWKFIEEVMRKMGFAERWISLIMSCLTTNNFSFIINGEVMGNLTPSRGLRQGCPLSPYLFLICSEGFSRLLQHEQDSNNLMGFKLTRHAPPITHLFFADDSLLFCQANERSCLAIKRVLDTYHKASGQELNLDKSVMSFSPNTTLAAQVFFHQQLSMPICECHEKYLGLPSYSGRDKKEMFSNIKERIWKLMNSWNEKIFSAGGKEILLKAVVQSIPTYAMSCFRLPAYFCKQVESMMANFWWGLTENGSRIHWRSWNLLCKSKLEGGMGFRSFIHFNQALLAKQAWRIFEKPHSLLGRILKSRYFPNNNFLEASLGHSPSLTWQGIHWARELLIKGLRWKVGDGRHIQSGSDPWIPGHNTFLPFHYSGPSNGVVSNLITDERQWDLPLLKQFFSALDVERILSVPLSFFSSRDVLIWHHHSSGLYTVKSGYHLAADMDIIDQSSSSNRDSHWWKFFWSLQLPPKVKIFAWRAIHDALPVATSLVKRKVITDSTCSVCQQAWESVGHALFSCKYAKAVWRHSNLVFDWRLSAAMYKGDYILHLSTIYSKAEMEQIFCSLWTIWTERNRIVHGHKARPAKDLASYAVTYLLNYRNAQQRVRLNDLTTCTSRPPQEILYSFFYQIASASPKPQVVPAAQQWRPPEANSYKLNVDAAIDVHQKVIGIGAIIRDSNGNVVAAYSKQQPGHFSSHEMEAIALFQSLNWVIQQQLPISLVESDALMVVNALRAPFNSISSFHDLIVDVLCLLSFLPDVTITHVKREANMAAHCLAKFALGVDEACSWFEEIPPPIYSVIRVENCLSKVEQSPSESMQSALSPSLKSLVDETLLGHTNVDVKVAVASCISEITRITAPDAPYDDDQMKEVFRLIVSSFENLCDKSSRSYTKRTSILETVAKVRSCVVMLDLECDTLILEMFQHFLNAISLGLLLTLLDPLFVGAAPLRLAPGVSRAMMEEPKLLRVHAEQIRRQMQEVAAGITELLLLSMMPCSLFKEKYLPLISILNLWYSSFFISIFFCKDLPFLDLS</sequence>
<accession>A0A803QC75</accession>
<keyword evidence="1" id="KW-0472">Membrane</keyword>
<dbReference type="InterPro" id="IPR012337">
    <property type="entry name" value="RNaseH-like_sf"/>
</dbReference>
<dbReference type="Gene3D" id="3.60.10.10">
    <property type="entry name" value="Endonuclease/exonuclease/phosphatase"/>
    <property type="match status" value="1"/>
</dbReference>
<dbReference type="EnsemblPlants" id="evm.model.08.736">
    <property type="protein sequence ID" value="cds.evm.model.08.736"/>
    <property type="gene ID" value="evm.TU.08.736"/>
</dbReference>
<dbReference type="Proteomes" id="UP000596661">
    <property type="component" value="Chromosome 8"/>
</dbReference>
<dbReference type="CDD" id="cd01650">
    <property type="entry name" value="RT_nLTR_like"/>
    <property type="match status" value="1"/>
</dbReference>
<feature type="domain" description="Reverse transcriptase" evidence="2">
    <location>
        <begin position="792"/>
        <end position="1074"/>
    </location>
</feature>
<feature type="transmembrane region" description="Helical" evidence="1">
    <location>
        <begin position="1896"/>
        <end position="1916"/>
    </location>
</feature>
<proteinExistence type="predicted"/>
<dbReference type="CDD" id="cd06222">
    <property type="entry name" value="RNase_H_like"/>
    <property type="match status" value="1"/>
</dbReference>
<dbReference type="Gramene" id="evm.model.08.736">
    <property type="protein sequence ID" value="cds.evm.model.08.736"/>
    <property type="gene ID" value="evm.TU.08.736"/>
</dbReference>
<dbReference type="InterPro" id="IPR000477">
    <property type="entry name" value="RT_dom"/>
</dbReference>
<dbReference type="InterPro" id="IPR036691">
    <property type="entry name" value="Endo/exonu/phosph_ase_sf"/>
</dbReference>
<keyword evidence="1" id="KW-0812">Transmembrane</keyword>
<dbReference type="InterPro" id="IPR044730">
    <property type="entry name" value="RNase_H-like_dom_plant"/>
</dbReference>
<dbReference type="EMBL" id="UZAU01000691">
    <property type="status" value="NOT_ANNOTATED_CDS"/>
    <property type="molecule type" value="Genomic_DNA"/>
</dbReference>